<keyword evidence="7" id="KW-0539">Nucleus</keyword>
<feature type="region of interest" description="Disordered" evidence="9">
    <location>
        <begin position="144"/>
        <end position="183"/>
    </location>
</feature>
<organism evidence="12 13">
    <name type="scientific">Metschnikowia bicuspidata</name>
    <dbReference type="NCBI Taxonomy" id="27322"/>
    <lineage>
        <taxon>Eukaryota</taxon>
        <taxon>Fungi</taxon>
        <taxon>Dikarya</taxon>
        <taxon>Ascomycota</taxon>
        <taxon>Saccharomycotina</taxon>
        <taxon>Pichiomycetes</taxon>
        <taxon>Metschnikowiaceae</taxon>
        <taxon>Metschnikowia</taxon>
    </lineage>
</organism>
<protein>
    <submittedName>
        <fullName evidence="12">BAH-domain-containing protein</fullName>
    </submittedName>
</protein>
<dbReference type="SMART" id="SM00297">
    <property type="entry name" value="BROMO"/>
    <property type="match status" value="2"/>
</dbReference>
<dbReference type="InterPro" id="IPR037382">
    <property type="entry name" value="Rsc/polybromo"/>
</dbReference>
<dbReference type="Proteomes" id="UP000268321">
    <property type="component" value="Unassembled WGS sequence"/>
</dbReference>
<dbReference type="PROSITE" id="PS51038">
    <property type="entry name" value="BAH"/>
    <property type="match status" value="1"/>
</dbReference>
<dbReference type="SUPFAM" id="SSF47370">
    <property type="entry name" value="Bromodomain"/>
    <property type="match status" value="2"/>
</dbReference>
<evidence type="ECO:0000313" key="13">
    <source>
        <dbReference type="Proteomes" id="UP000268321"/>
    </source>
</evidence>
<dbReference type="Pfam" id="PF01426">
    <property type="entry name" value="BAH"/>
    <property type="match status" value="1"/>
</dbReference>
<feature type="compositionally biased region" description="Acidic residues" evidence="9">
    <location>
        <begin position="144"/>
        <end position="163"/>
    </location>
</feature>
<keyword evidence="3" id="KW-0156">Chromatin regulator</keyword>
<evidence type="ECO:0000256" key="7">
    <source>
        <dbReference type="ARBA" id="ARBA00023242"/>
    </source>
</evidence>
<dbReference type="Pfam" id="PF00439">
    <property type="entry name" value="Bromodomain"/>
    <property type="match status" value="2"/>
</dbReference>
<keyword evidence="6" id="KW-0804">Transcription</keyword>
<keyword evidence="4" id="KW-0805">Transcription regulation</keyword>
<feature type="compositionally biased region" description="Basic and acidic residues" evidence="9">
    <location>
        <begin position="164"/>
        <end position="175"/>
    </location>
</feature>
<reference evidence="13" key="1">
    <citation type="journal article" date="2018" name="Nat. Microbiol.">
        <title>Leveraging single-cell genomics to expand the fungal tree of life.</title>
        <authorList>
            <person name="Ahrendt S.R."/>
            <person name="Quandt C.A."/>
            <person name="Ciobanu D."/>
            <person name="Clum A."/>
            <person name="Salamov A."/>
            <person name="Andreopoulos B."/>
            <person name="Cheng J.F."/>
            <person name="Woyke T."/>
            <person name="Pelin A."/>
            <person name="Henrissat B."/>
            <person name="Reynolds N.K."/>
            <person name="Benny G.L."/>
            <person name="Smith M.E."/>
            <person name="James T.Y."/>
            <person name="Grigoriev I.V."/>
        </authorList>
    </citation>
    <scope>NUCLEOTIDE SEQUENCE [LARGE SCALE GENOMIC DNA]</scope>
    <source>
        <strain evidence="13">Baker2002</strain>
    </source>
</reference>
<evidence type="ECO:0000256" key="2">
    <source>
        <dbReference type="ARBA" id="ARBA00022737"/>
    </source>
</evidence>
<dbReference type="SMART" id="SM00439">
    <property type="entry name" value="BAH"/>
    <property type="match status" value="1"/>
</dbReference>
<feature type="domain" description="Bromo" evidence="10">
    <location>
        <begin position="45"/>
        <end position="96"/>
    </location>
</feature>
<evidence type="ECO:0000256" key="4">
    <source>
        <dbReference type="ARBA" id="ARBA00023015"/>
    </source>
</evidence>
<dbReference type="GO" id="GO:0016586">
    <property type="term" value="C:RSC-type complex"/>
    <property type="evidence" value="ECO:0007669"/>
    <property type="project" value="InterPro"/>
</dbReference>
<feature type="domain" description="Bromo" evidence="10">
    <location>
        <begin position="225"/>
        <end position="276"/>
    </location>
</feature>
<evidence type="ECO:0000256" key="6">
    <source>
        <dbReference type="ARBA" id="ARBA00023163"/>
    </source>
</evidence>
<dbReference type="InterPro" id="IPR001487">
    <property type="entry name" value="Bromodomain"/>
</dbReference>
<evidence type="ECO:0000259" key="10">
    <source>
        <dbReference type="PROSITE" id="PS50014"/>
    </source>
</evidence>
<name>A0A4V1J377_9ASCO</name>
<keyword evidence="5 8" id="KW-0103">Bromodomain</keyword>
<dbReference type="GO" id="GO:0003682">
    <property type="term" value="F:chromatin binding"/>
    <property type="evidence" value="ECO:0007669"/>
    <property type="project" value="InterPro"/>
</dbReference>
<dbReference type="PANTHER" id="PTHR16062:SF21">
    <property type="entry name" value="CHROMATIN STRUCTURE-REMODELING COMPLEX SUBUNIT RSC1-RELATED"/>
    <property type="match status" value="1"/>
</dbReference>
<dbReference type="Gene3D" id="1.20.920.10">
    <property type="entry name" value="Bromodomain-like"/>
    <property type="match status" value="2"/>
</dbReference>
<dbReference type="GO" id="GO:0006338">
    <property type="term" value="P:chromatin remodeling"/>
    <property type="evidence" value="ECO:0007669"/>
    <property type="project" value="InterPro"/>
</dbReference>
<dbReference type="Gene3D" id="2.30.30.490">
    <property type="match status" value="1"/>
</dbReference>
<evidence type="ECO:0000256" key="5">
    <source>
        <dbReference type="ARBA" id="ARBA00023117"/>
    </source>
</evidence>
<dbReference type="OrthoDB" id="1742084at2759"/>
<dbReference type="PANTHER" id="PTHR16062">
    <property type="entry name" value="SWI/SNF-RELATED"/>
    <property type="match status" value="1"/>
</dbReference>
<dbReference type="InterPro" id="IPR036427">
    <property type="entry name" value="Bromodomain-like_sf"/>
</dbReference>
<dbReference type="PRINTS" id="PR00503">
    <property type="entry name" value="BROMODOMAIN"/>
</dbReference>
<keyword evidence="2" id="KW-0677">Repeat</keyword>
<dbReference type="InterPro" id="IPR001025">
    <property type="entry name" value="BAH_dom"/>
</dbReference>
<proteinExistence type="predicted"/>
<dbReference type="InterPro" id="IPR043151">
    <property type="entry name" value="BAH_sf"/>
</dbReference>
<sequence length="696" mass="79176">MSGKDSTKFATSLTAVFEAIYSLTNGSGEFVHHGIQKLPPWSGTDYYKFIARPVSLYTIGRNMKRLQYKSAQEFVDDLAQMTWNARLYNQPDSQIYEDAMVIDKFIRETAIPQLALVAQTSLQYPDLGPLAKYSEVRVKIEDSAMDVQEEEAEEEEEEDEEEKPQDAPVKRESTGRRGRPPILDKPYEARIKSILKYMKRIPHIEDVTYNLTDLFERLPDRSNVQYFKSVLKPISLNEIRSRVRSRKYADVQQFLNDLILMTDNAKSFNVSDPEILADVLLFDEQLQAIISREMLRPESDFIVVPYSSVDKLKTPLDAVTAKNRTYKVGDWVLIKNSNDSLKPIVGQIFKMWSTNNIQYINVCWYIRPEQTCHRVDRIFYKNEVCRTSDFSVHRSDDIIAPCYVMSLVQYQKGDIPHSILSRNIERFICEFHYDSNTYAFKKIRAWKSCLPEEVRHVEFPLIPLSGPRKLIKYDSPIKHLLKSDAIDDTRVAPTEGIEENGPPVVGAVYLKAPFYNDDLGQTSTSPKVSPAPQYDERETARKAFIYEPLSLKPVSAPASASALVSYRAKWNYTFSQCEELTHGQSGGYSDYASLNTHTKPEPSPAFRDSTPSNVGGQTAASTYSAVYPGGIVSYIEQKPEGSTEETVDGLSELMIKSAGKTVWFRAPPISIGEKMLTPVSHSAKYMAWKMKKAQKI</sequence>
<evidence type="ECO:0000256" key="8">
    <source>
        <dbReference type="PROSITE-ProRule" id="PRU00035"/>
    </source>
</evidence>
<comment type="subcellular location">
    <subcellularLocation>
        <location evidence="1">Nucleus</location>
    </subcellularLocation>
</comment>
<evidence type="ECO:0000256" key="3">
    <source>
        <dbReference type="ARBA" id="ARBA00022853"/>
    </source>
</evidence>
<gene>
    <name evidence="12" type="ORF">METBISCDRAFT_22647</name>
</gene>
<evidence type="ECO:0000256" key="1">
    <source>
        <dbReference type="ARBA" id="ARBA00004123"/>
    </source>
</evidence>
<keyword evidence="13" id="KW-1185">Reference proteome</keyword>
<evidence type="ECO:0000313" key="12">
    <source>
        <dbReference type="EMBL" id="RKP31099.1"/>
    </source>
</evidence>
<dbReference type="EMBL" id="ML004446">
    <property type="protein sequence ID" value="RKP31099.1"/>
    <property type="molecule type" value="Genomic_DNA"/>
</dbReference>
<feature type="domain" description="BAH" evidence="11">
    <location>
        <begin position="324"/>
        <end position="444"/>
    </location>
</feature>
<evidence type="ECO:0000259" key="11">
    <source>
        <dbReference type="PROSITE" id="PS51038"/>
    </source>
</evidence>
<dbReference type="AlphaFoldDB" id="A0A4V1J377"/>
<dbReference type="PROSITE" id="PS50014">
    <property type="entry name" value="BROMODOMAIN_2"/>
    <property type="match status" value="2"/>
</dbReference>
<accession>A0A4V1J377</accession>
<evidence type="ECO:0000256" key="9">
    <source>
        <dbReference type="SAM" id="MobiDB-lite"/>
    </source>
</evidence>
<dbReference type="GO" id="GO:0006368">
    <property type="term" value="P:transcription elongation by RNA polymerase II"/>
    <property type="evidence" value="ECO:0007669"/>
    <property type="project" value="TreeGrafter"/>
</dbReference>